<feature type="domain" description="WAP" evidence="10">
    <location>
        <begin position="637"/>
        <end position="684"/>
    </location>
</feature>
<dbReference type="InterPro" id="IPR000716">
    <property type="entry name" value="Thyroglobulin_1"/>
</dbReference>
<dbReference type="CDD" id="cd00109">
    <property type="entry name" value="Kunitz-type"/>
    <property type="match status" value="1"/>
</dbReference>
<dbReference type="CDD" id="cd00199">
    <property type="entry name" value="WAP"/>
    <property type="match status" value="1"/>
</dbReference>
<feature type="domain" description="Thyroglobulin type-1" evidence="8">
    <location>
        <begin position="1060"/>
        <end position="1109"/>
    </location>
</feature>
<feature type="transmembrane region" description="Helical" evidence="6">
    <location>
        <begin position="1243"/>
        <end position="1265"/>
    </location>
</feature>
<dbReference type="Gene3D" id="4.10.75.10">
    <property type="entry name" value="Elafin-like"/>
    <property type="match status" value="2"/>
</dbReference>
<dbReference type="InterPro" id="IPR051950">
    <property type="entry name" value="Dev_reg/Prot_inhib"/>
</dbReference>
<feature type="domain" description="WAP" evidence="10">
    <location>
        <begin position="232"/>
        <end position="279"/>
    </location>
</feature>
<feature type="domain" description="Antistasin-like" evidence="9">
    <location>
        <begin position="577"/>
        <end position="603"/>
    </location>
</feature>
<dbReference type="SMART" id="SM00289">
    <property type="entry name" value="WR1"/>
    <property type="match status" value="3"/>
</dbReference>
<dbReference type="Pfam" id="PF00014">
    <property type="entry name" value="Kunitz_BPTI"/>
    <property type="match status" value="1"/>
</dbReference>
<evidence type="ECO:0000256" key="1">
    <source>
        <dbReference type="ARBA" id="ARBA00004613"/>
    </source>
</evidence>
<feature type="domain" description="Antistasin-like" evidence="9">
    <location>
        <begin position="368"/>
        <end position="393"/>
    </location>
</feature>
<dbReference type="Proteomes" id="UP001566132">
    <property type="component" value="Unassembled WGS sequence"/>
</dbReference>
<dbReference type="PROSITE" id="PS51162">
    <property type="entry name" value="THYROGLOBULIN_1_2"/>
    <property type="match status" value="6"/>
</dbReference>
<feature type="disulfide bond" evidence="5">
    <location>
        <begin position="548"/>
        <end position="568"/>
    </location>
</feature>
<comment type="caution">
    <text evidence="11">The sequence shown here is derived from an EMBL/GenBank/DDBJ whole genome shotgun (WGS) entry which is preliminary data.</text>
</comment>
<dbReference type="Gene3D" id="2.10.22.10">
    <property type="entry name" value="Antistasin, domain 1"/>
    <property type="match status" value="4"/>
</dbReference>
<comment type="caution">
    <text evidence="5">Lacks conserved residue(s) required for the propagation of feature annotation.</text>
</comment>
<feature type="domain" description="Antistasin-like" evidence="9">
    <location>
        <begin position="764"/>
        <end position="789"/>
    </location>
</feature>
<dbReference type="InterPro" id="IPR028150">
    <property type="entry name" value="Lustrin_cystein"/>
</dbReference>
<feature type="domain" description="Thyroglobulin type-1" evidence="8">
    <location>
        <begin position="938"/>
        <end position="1005"/>
    </location>
</feature>
<feature type="domain" description="BPTI/Kunitz inhibitor" evidence="7">
    <location>
        <begin position="880"/>
        <end position="935"/>
    </location>
</feature>
<dbReference type="Gene3D" id="4.10.410.10">
    <property type="entry name" value="Pancreatic trypsin inhibitor Kunitz domain"/>
    <property type="match status" value="1"/>
</dbReference>
<evidence type="ECO:0000256" key="4">
    <source>
        <dbReference type="ARBA" id="ARBA00023157"/>
    </source>
</evidence>
<dbReference type="InterPro" id="IPR036880">
    <property type="entry name" value="Kunitz_BPTI_sf"/>
</dbReference>
<keyword evidence="12" id="KW-1185">Reference proteome</keyword>
<feature type="disulfide bond" evidence="5">
    <location>
        <begin position="319"/>
        <end position="326"/>
    </location>
</feature>
<dbReference type="PRINTS" id="PR00759">
    <property type="entry name" value="BASICPTASE"/>
</dbReference>
<evidence type="ECO:0000259" key="10">
    <source>
        <dbReference type="PROSITE" id="PS51390"/>
    </source>
</evidence>
<feature type="disulfide bond" evidence="5">
    <location>
        <begin position="539"/>
        <end position="546"/>
    </location>
</feature>
<dbReference type="Pfam" id="PF02822">
    <property type="entry name" value="Antistasin"/>
    <property type="match status" value="4"/>
</dbReference>
<evidence type="ECO:0000313" key="11">
    <source>
        <dbReference type="EMBL" id="KAL1501147.1"/>
    </source>
</evidence>
<keyword evidence="4 5" id="KW-1015">Disulfide bond</keyword>
<evidence type="ECO:0000256" key="3">
    <source>
        <dbReference type="ARBA" id="ARBA00022737"/>
    </source>
</evidence>
<keyword evidence="6" id="KW-1133">Transmembrane helix</keyword>
<feature type="disulfide bond" evidence="5">
    <location>
        <begin position="976"/>
        <end position="983"/>
    </location>
</feature>
<evidence type="ECO:0000259" key="9">
    <source>
        <dbReference type="PROSITE" id="PS51252"/>
    </source>
</evidence>
<dbReference type="SUPFAM" id="SSF57262">
    <property type="entry name" value="Leech antihemostatic proteins"/>
    <property type="match status" value="3"/>
</dbReference>
<dbReference type="PROSITE" id="PS51390">
    <property type="entry name" value="WAP"/>
    <property type="match status" value="2"/>
</dbReference>
<dbReference type="InterPro" id="IPR011061">
    <property type="entry name" value="Hirudin/antistatin"/>
</dbReference>
<feature type="disulfide bond" evidence="5">
    <location>
        <begin position="726"/>
        <end position="733"/>
    </location>
</feature>
<dbReference type="Pfam" id="PF00095">
    <property type="entry name" value="WAP"/>
    <property type="match status" value="2"/>
</dbReference>
<gene>
    <name evidence="11" type="ORF">ABEB36_006531</name>
</gene>
<keyword evidence="3" id="KW-0677">Repeat</keyword>
<evidence type="ECO:0000256" key="2">
    <source>
        <dbReference type="ARBA" id="ARBA00022525"/>
    </source>
</evidence>
<dbReference type="SUPFAM" id="SSF57610">
    <property type="entry name" value="Thyroglobulin type-1 domain"/>
    <property type="match status" value="6"/>
</dbReference>
<protein>
    <submittedName>
        <fullName evidence="11">Uncharacterized protein</fullName>
    </submittedName>
</protein>
<dbReference type="InterPro" id="IPR020901">
    <property type="entry name" value="Prtase_inh_Kunz-CS"/>
</dbReference>
<dbReference type="SMART" id="SM00217">
    <property type="entry name" value="WAP"/>
    <property type="match status" value="2"/>
</dbReference>
<feature type="domain" description="Thyroglobulin type-1" evidence="8">
    <location>
        <begin position="686"/>
        <end position="755"/>
    </location>
</feature>
<evidence type="ECO:0000256" key="5">
    <source>
        <dbReference type="PROSITE-ProRule" id="PRU00500"/>
    </source>
</evidence>
<dbReference type="SMART" id="SM00131">
    <property type="entry name" value="KU"/>
    <property type="match status" value="1"/>
</dbReference>
<feature type="disulfide bond" evidence="5">
    <location>
        <begin position="735"/>
        <end position="755"/>
    </location>
</feature>
<feature type="domain" description="Thyroglobulin type-1" evidence="8">
    <location>
        <begin position="38"/>
        <end position="109"/>
    </location>
</feature>
<dbReference type="PROSITE" id="PS50279">
    <property type="entry name" value="BPTI_KUNITZ_2"/>
    <property type="match status" value="1"/>
</dbReference>
<dbReference type="PROSITE" id="PS00280">
    <property type="entry name" value="BPTI_KUNITZ_1"/>
    <property type="match status" value="1"/>
</dbReference>
<dbReference type="InterPro" id="IPR036645">
    <property type="entry name" value="Elafin-like_sf"/>
</dbReference>
<evidence type="ECO:0000313" key="12">
    <source>
        <dbReference type="Proteomes" id="UP001566132"/>
    </source>
</evidence>
<dbReference type="InterPro" id="IPR008197">
    <property type="entry name" value="WAP_dom"/>
</dbReference>
<dbReference type="EMBL" id="JBDJPC010000005">
    <property type="protein sequence ID" value="KAL1501147.1"/>
    <property type="molecule type" value="Genomic_DNA"/>
</dbReference>
<dbReference type="PROSITE" id="PS51252">
    <property type="entry name" value="ANTISTASIN"/>
    <property type="match status" value="4"/>
</dbReference>
<feature type="domain" description="Antistasin-like" evidence="9">
    <location>
        <begin position="115"/>
        <end position="140"/>
    </location>
</feature>
<keyword evidence="6" id="KW-0472">Membrane</keyword>
<dbReference type="InterPro" id="IPR036857">
    <property type="entry name" value="Thyroglobulin_1_sf"/>
</dbReference>
<proteinExistence type="predicted"/>
<feature type="domain" description="Thyroglobulin type-1" evidence="8">
    <location>
        <begin position="281"/>
        <end position="348"/>
    </location>
</feature>
<keyword evidence="6" id="KW-0812">Transmembrane</keyword>
<dbReference type="CDD" id="cd00191">
    <property type="entry name" value="TY"/>
    <property type="match status" value="6"/>
</dbReference>
<feature type="disulfide bond" evidence="5">
    <location>
        <begin position="328"/>
        <end position="348"/>
    </location>
</feature>
<dbReference type="InterPro" id="IPR006150">
    <property type="entry name" value="Cys_repeat_1"/>
</dbReference>
<evidence type="ECO:0000259" key="7">
    <source>
        <dbReference type="PROSITE" id="PS50279"/>
    </source>
</evidence>
<accession>A0ABD1ET27</accession>
<dbReference type="PROSITE" id="PS00484">
    <property type="entry name" value="THYROGLOBULIN_1_1"/>
    <property type="match status" value="2"/>
</dbReference>
<dbReference type="InterPro" id="IPR004094">
    <property type="entry name" value="Antistasin-like"/>
</dbReference>
<feature type="disulfide bond" evidence="5">
    <location>
        <begin position="985"/>
        <end position="1005"/>
    </location>
</feature>
<name>A0ABD1ET27_HYPHA</name>
<evidence type="ECO:0000259" key="8">
    <source>
        <dbReference type="PROSITE" id="PS51162"/>
    </source>
</evidence>
<dbReference type="Pfam" id="PF14625">
    <property type="entry name" value="Lustrin_cystein"/>
    <property type="match status" value="3"/>
</dbReference>
<dbReference type="PANTHER" id="PTHR12352">
    <property type="entry name" value="SECRETED MODULAR CALCIUM-BINDING PROTEIN"/>
    <property type="match status" value="1"/>
</dbReference>
<keyword evidence="2" id="KW-0964">Secreted</keyword>
<organism evidence="11 12">
    <name type="scientific">Hypothenemus hampei</name>
    <name type="common">Coffee berry borer</name>
    <dbReference type="NCBI Taxonomy" id="57062"/>
    <lineage>
        <taxon>Eukaryota</taxon>
        <taxon>Metazoa</taxon>
        <taxon>Ecdysozoa</taxon>
        <taxon>Arthropoda</taxon>
        <taxon>Hexapoda</taxon>
        <taxon>Insecta</taxon>
        <taxon>Pterygota</taxon>
        <taxon>Neoptera</taxon>
        <taxon>Endopterygota</taxon>
        <taxon>Coleoptera</taxon>
        <taxon>Polyphaga</taxon>
        <taxon>Cucujiformia</taxon>
        <taxon>Curculionidae</taxon>
        <taxon>Scolytinae</taxon>
        <taxon>Hypothenemus</taxon>
    </lineage>
</organism>
<dbReference type="Gene3D" id="4.10.800.10">
    <property type="entry name" value="Thyroglobulin type-1"/>
    <property type="match status" value="6"/>
</dbReference>
<dbReference type="SMART" id="SM00211">
    <property type="entry name" value="TY"/>
    <property type="match status" value="6"/>
</dbReference>
<dbReference type="InterPro" id="IPR002223">
    <property type="entry name" value="Kunitz_BPTI"/>
</dbReference>
<dbReference type="PANTHER" id="PTHR12352:SF31">
    <property type="entry name" value="PAPILIN-LIKE PROTEIN"/>
    <property type="match status" value="1"/>
</dbReference>
<reference evidence="11 12" key="1">
    <citation type="submission" date="2024-05" db="EMBL/GenBank/DDBJ databases">
        <title>Genetic variation in Jamaican populations of the coffee berry borer (Hypothenemus hampei).</title>
        <authorList>
            <person name="Errbii M."/>
            <person name="Myrie A."/>
        </authorList>
    </citation>
    <scope>NUCLEOTIDE SEQUENCE [LARGE SCALE GENOMIC DNA]</scope>
    <source>
        <strain evidence="11">JA-Hopewell-2020-01-JO</strain>
        <tissue evidence="11">Whole body</tissue>
    </source>
</reference>
<sequence length="1311" mass="144719">MLTECPFKAEQCEEDTECPADSVCCKSPCGKVCTKQLFTGCQTVRMATSRRAKSLGVDPKSLRMPRCTKQGAFEPIQCDNEIVSSCWCVDEAGFELPGTRAPAVALVNCTAPKPCADATCRMFCPHGFALTQEGCPLCRCRDPCDDVKCPGTLECHLEELACADPPCPPVPTCKKGRSLENICPLGDPLRISDTVRPFLCGTDPGKPTCPPMYQCLVQKGNDYGVCCPASLKLEKTGQCPDQIEDKSFCGNLCTHDLECPSVQKCCQTEQCGSSCVHPKNITECYHQRALSEILAVSERAGRGYIPQCTEDGQFEPKQCSRNGLVCWCVDRMGRKLKGTMGPAENVNCTISDVIRDQGLSRSLAKDGCEQVECAAVCEYGFKLGEDGCHTCKCDDPCDGFTCPEDEECINVKEASCSDFLCPSLPVCRPKTIYANPCDQGAPLTDDLTGAPVACALRSEEGTLCPKSYECTSVPGSTQAVCCLIDELVGEASETEERPQTMCEYLREFKDSMEGTREGMTMALSTPVCDSEGNYLPVQCDDNNEECWCVDNFGTEIPRTRTQDNSTNCLELRESMDCLDLTCRMGCEYGFILSEETGCPICQCRDPCSGISCRQDEQCQLVEVSCRDHYCPPVPACLPKKLGQCPYLVPAASPSCDFQCNSDLSCNGSMRCCSNGCGTQCVEPLLFTACQHQRTLAEHQAHESGMPAGKVYIPECNEDGSFTNKQCHPGTKECWCVDERGFEISETRSRNSSLDCDVTLEPNKCSHLECTEDCEHGFEMDSNGCRTCQCIDPCSKISCRGEGETCRLVNVECISGSCPSVPMCLPKKENPCQHGEPLKLGTNEVLFTCGPESESCPSSHKCQLSPVGEYAVCCPKPREVCFEPLDAGECTGNELLTNSTRFYFNSKTNKCETFTYTGCHGNHNNFQSETTCNAVCPVLSQCERLREKNQRTAERYKKPTFAPRCDPESGNWQAVQCLEHVGVCWCVTPSGTPLKGTLTRGAEPECNFRQARRKDYSVNNAELEADLVLEELIMQLGEEVQDITNRGPIQRRYEKLEIPKFTRCQAFKRDCDENGRYLPMQCEEESCWCVDEAGNQVSGTSAFPRGQGECIFVYPISSVDVQLVFRGNVTEELTLSVVNRIYDILEDLEATIEPPGIQTEPHPDILYLRFSLTGPNKVDVAFQLDIMVAQHGLEGLKADRTHSRIVHKPLSQEQTNLDEKTLALQHREVVSHAPVSEVTPYHTALIVIAAASAFIISVLLVLVVLYKRKMHSINQQKVVEDNRFVMNGRPIYIELPNEKYQIITNAESGKKI</sequence>
<dbReference type="Pfam" id="PF00086">
    <property type="entry name" value="Thyroglobulin_1"/>
    <property type="match status" value="6"/>
</dbReference>
<dbReference type="SUPFAM" id="SSF57362">
    <property type="entry name" value="BPTI-like"/>
    <property type="match status" value="1"/>
</dbReference>
<evidence type="ECO:0000256" key="6">
    <source>
        <dbReference type="SAM" id="Phobius"/>
    </source>
</evidence>
<dbReference type="GO" id="GO:0005576">
    <property type="term" value="C:extracellular region"/>
    <property type="evidence" value="ECO:0007669"/>
    <property type="project" value="UniProtKB-SubCell"/>
</dbReference>
<feature type="domain" description="Thyroglobulin type-1" evidence="8">
    <location>
        <begin position="499"/>
        <end position="568"/>
    </location>
</feature>
<comment type="subcellular location">
    <subcellularLocation>
        <location evidence="1">Secreted</location>
    </subcellularLocation>
</comment>